<evidence type="ECO:0000313" key="3">
    <source>
        <dbReference type="Proteomes" id="UP000004191"/>
    </source>
</evidence>
<proteinExistence type="predicted"/>
<dbReference type="eggNOG" id="COG1694">
    <property type="taxonomic scope" value="Bacteria"/>
</dbReference>
<dbReference type="Gene3D" id="1.10.287.1080">
    <property type="entry name" value="MazG-like"/>
    <property type="match status" value="1"/>
</dbReference>
<dbReference type="AlphaFoldDB" id="H3NQY9"/>
<dbReference type="InterPro" id="IPR047046">
    <property type="entry name" value="YpjD/YvdC"/>
</dbReference>
<feature type="domain" description="NTP pyrophosphohydrolase MazG-like" evidence="1">
    <location>
        <begin position="28"/>
        <end position="102"/>
    </location>
</feature>
<dbReference type="HOGENOM" id="CLU_158560_0_0_9"/>
<reference evidence="2 3" key="1">
    <citation type="submission" date="2012-01" db="EMBL/GenBank/DDBJ databases">
        <title>The Genome Sequence of Helcococcus kunzii ATCC 51366.</title>
        <authorList>
            <consortium name="The Broad Institute Genome Sequencing Platform"/>
            <person name="Earl A."/>
            <person name="Ward D."/>
            <person name="Feldgarden M."/>
            <person name="Gevers D."/>
            <person name="Huys G."/>
            <person name="Young S.K."/>
            <person name="Zeng Q."/>
            <person name="Gargeya S."/>
            <person name="Fitzgerald M."/>
            <person name="Haas B."/>
            <person name="Abouelleil A."/>
            <person name="Alvarado L."/>
            <person name="Arachchi H.M."/>
            <person name="Berlin A."/>
            <person name="Chapman S.B."/>
            <person name="Gearin G."/>
            <person name="Goldberg J."/>
            <person name="Griggs A."/>
            <person name="Gujja S."/>
            <person name="Hansen M."/>
            <person name="Heiman D."/>
            <person name="Howarth C."/>
            <person name="Larimer J."/>
            <person name="Lui A."/>
            <person name="MacDonald P.J.P."/>
            <person name="McCowen C."/>
            <person name="Montmayeur A."/>
            <person name="Murphy C."/>
            <person name="Neiman D."/>
            <person name="Pearson M."/>
            <person name="Priest M."/>
            <person name="Roberts A."/>
            <person name="Saif S."/>
            <person name="Shea T."/>
            <person name="Sisk P."/>
            <person name="Stolte C."/>
            <person name="Sykes S."/>
            <person name="Wortman J."/>
            <person name="Nusbaum C."/>
            <person name="Birren B."/>
        </authorList>
    </citation>
    <scope>NUCLEOTIDE SEQUENCE [LARGE SCALE GENOMIC DNA]</scope>
    <source>
        <strain evidence="2 3">ATCC 51366</strain>
    </source>
</reference>
<dbReference type="CDD" id="cd11523">
    <property type="entry name" value="NTP-PPase"/>
    <property type="match status" value="1"/>
</dbReference>
<evidence type="ECO:0000313" key="2">
    <source>
        <dbReference type="EMBL" id="EHR31937.1"/>
    </source>
</evidence>
<accession>H3NQY9</accession>
<dbReference type="OrthoDB" id="2418132at2"/>
<dbReference type="EMBL" id="AGEI01000032">
    <property type="protein sequence ID" value="EHR31937.1"/>
    <property type="molecule type" value="Genomic_DNA"/>
</dbReference>
<dbReference type="PANTHER" id="PTHR42692">
    <property type="entry name" value="NUCLEOTIDE PYROPHOSPHOHYDROLASE"/>
    <property type="match status" value="1"/>
</dbReference>
<dbReference type="PANTHER" id="PTHR42692:SF2">
    <property type="entry name" value="IG HYPOTHETICAL 16995"/>
    <property type="match status" value="1"/>
</dbReference>
<dbReference type="InterPro" id="IPR004518">
    <property type="entry name" value="MazG-like_dom"/>
</dbReference>
<keyword evidence="3" id="KW-1185">Reference proteome</keyword>
<dbReference type="InterPro" id="IPR011411">
    <property type="entry name" value="MazG-related_YvdC"/>
</dbReference>
<dbReference type="Proteomes" id="UP000004191">
    <property type="component" value="Unassembled WGS sequence"/>
</dbReference>
<sequence>MNLKEFQQWNKEFYNKRSWDKYNVFIRMNYLCEEVGELAQAIRKYEIGRDRPDEIEKSKAENMKDIKEEIGDIIDNLTVLVNKYDLSIDEILENHISKIEGRFE</sequence>
<name>H3NQY9_9FIRM</name>
<comment type="caution">
    <text evidence="2">The sequence shown here is derived from an EMBL/GenBank/DDBJ whole genome shotgun (WGS) entry which is preliminary data.</text>
</comment>
<dbReference type="SUPFAM" id="SSF101386">
    <property type="entry name" value="all-alpha NTP pyrophosphatases"/>
    <property type="match status" value="1"/>
</dbReference>
<dbReference type="RefSeq" id="WP_005399264.1">
    <property type="nucleotide sequence ID" value="NZ_JH601089.1"/>
</dbReference>
<dbReference type="PIRSF" id="PIRSF036521">
    <property type="entry name" value="UCP036521_pph"/>
    <property type="match status" value="1"/>
</dbReference>
<dbReference type="GeneID" id="96999677"/>
<dbReference type="STRING" id="883114.HMPREF9709_01750"/>
<organism evidence="2 3">
    <name type="scientific">Helcococcus kunzii ATCC 51366</name>
    <dbReference type="NCBI Taxonomy" id="883114"/>
    <lineage>
        <taxon>Bacteria</taxon>
        <taxon>Bacillati</taxon>
        <taxon>Bacillota</taxon>
        <taxon>Tissierellia</taxon>
        <taxon>Tissierellales</taxon>
        <taxon>Peptoniphilaceae</taxon>
        <taxon>Helcococcus</taxon>
    </lineage>
</organism>
<gene>
    <name evidence="2" type="ORF">HMPREF9709_01750</name>
</gene>
<protein>
    <recommendedName>
        <fullName evidence="1">NTP pyrophosphohydrolase MazG-like domain-containing protein</fullName>
    </recommendedName>
</protein>
<evidence type="ECO:0000259" key="1">
    <source>
        <dbReference type="Pfam" id="PF03819"/>
    </source>
</evidence>
<dbReference type="Pfam" id="PF03819">
    <property type="entry name" value="MazG"/>
    <property type="match status" value="1"/>
</dbReference>
<dbReference type="PATRIC" id="fig|883114.3.peg.1747"/>